<feature type="domain" description="N-acetyltransferase" evidence="2">
    <location>
        <begin position="2"/>
        <end position="147"/>
    </location>
</feature>
<comment type="caution">
    <text evidence="3">The sequence shown here is derived from an EMBL/GenBank/DDBJ whole genome shotgun (WGS) entry which is preliminary data.</text>
</comment>
<dbReference type="NCBIfam" id="NF040501">
    <property type="entry name" value="resist_ArsN2"/>
    <property type="match status" value="1"/>
</dbReference>
<keyword evidence="1" id="KW-0808">Transferase</keyword>
<gene>
    <name evidence="3" type="primary">arsN2</name>
    <name evidence="3" type="ORF">ACFVKH_16585</name>
</gene>
<dbReference type="PANTHER" id="PTHR13947">
    <property type="entry name" value="GNAT FAMILY N-ACETYLTRANSFERASE"/>
    <property type="match status" value="1"/>
</dbReference>
<dbReference type="RefSeq" id="WP_377967074.1">
    <property type="nucleotide sequence ID" value="NZ_JBHZOL010000095.1"/>
</dbReference>
<dbReference type="PROSITE" id="PS51186">
    <property type="entry name" value="GNAT"/>
    <property type="match status" value="1"/>
</dbReference>
<evidence type="ECO:0000313" key="3">
    <source>
        <dbReference type="EMBL" id="MFE4107904.1"/>
    </source>
</evidence>
<evidence type="ECO:0000256" key="1">
    <source>
        <dbReference type="ARBA" id="ARBA00022679"/>
    </source>
</evidence>
<organism evidence="3 4">
    <name type="scientific">Almyronema epifaneia S1</name>
    <dbReference type="NCBI Taxonomy" id="2991925"/>
    <lineage>
        <taxon>Bacteria</taxon>
        <taxon>Bacillati</taxon>
        <taxon>Cyanobacteriota</taxon>
        <taxon>Cyanophyceae</taxon>
        <taxon>Nodosilineales</taxon>
        <taxon>Nodosilineaceae</taxon>
        <taxon>Almyronema</taxon>
        <taxon>Almyronema epifaneia</taxon>
    </lineage>
</organism>
<dbReference type="Gene3D" id="3.40.630.30">
    <property type="match status" value="1"/>
</dbReference>
<protein>
    <submittedName>
        <fullName evidence="3">Arsenic resistance N-acetyltransferase ArsN2</fullName>
    </submittedName>
</protein>
<dbReference type="InterPro" id="IPR016181">
    <property type="entry name" value="Acyl_CoA_acyltransferase"/>
</dbReference>
<dbReference type="PANTHER" id="PTHR13947:SF37">
    <property type="entry name" value="LD18367P"/>
    <property type="match status" value="1"/>
</dbReference>
<dbReference type="EMBL" id="JBHZOL010000095">
    <property type="protein sequence ID" value="MFE4107904.1"/>
    <property type="molecule type" value="Genomic_DNA"/>
</dbReference>
<accession>A0ABW6IKN5</accession>
<name>A0ABW6IKN5_9CYAN</name>
<reference evidence="3 4" key="1">
    <citation type="submission" date="2024-10" db="EMBL/GenBank/DDBJ databases">
        <authorList>
            <person name="Ratan Roy A."/>
            <person name="Morales Sandoval P.H."/>
            <person name="De Los Santos Villalobos S."/>
            <person name="Chakraborty S."/>
            <person name="Mukherjee J."/>
        </authorList>
    </citation>
    <scope>NUCLEOTIDE SEQUENCE [LARGE SCALE GENOMIC DNA]</scope>
    <source>
        <strain evidence="3 4">S1</strain>
    </source>
</reference>
<proteinExistence type="predicted"/>
<keyword evidence="4" id="KW-1185">Reference proteome</keyword>
<dbReference type="InterPro" id="IPR000182">
    <property type="entry name" value="GNAT_dom"/>
</dbReference>
<dbReference type="Proteomes" id="UP001600165">
    <property type="component" value="Unassembled WGS sequence"/>
</dbReference>
<evidence type="ECO:0000259" key="2">
    <source>
        <dbReference type="PROSITE" id="PS51186"/>
    </source>
</evidence>
<sequence length="149" mass="16641">MADIKPAHPVDEASIKQLLSEAALPHTDLKPHHLSHFIVAKSHIEQHVIGVVGVECYGQVGLLRSLAISQPHRRQNLGKRLVEKIEAYAQQQGVKTLYLLTTTAADYFRQLGYHNCDRQQVPPAIAETTEFRHFCPDSAACLVKALDDR</sequence>
<dbReference type="Pfam" id="PF13508">
    <property type="entry name" value="Acetyltransf_7"/>
    <property type="match status" value="1"/>
</dbReference>
<dbReference type="InterPro" id="IPR050769">
    <property type="entry name" value="NAT_camello-type"/>
</dbReference>
<dbReference type="CDD" id="cd04301">
    <property type="entry name" value="NAT_SF"/>
    <property type="match status" value="1"/>
</dbReference>
<dbReference type="SUPFAM" id="SSF55729">
    <property type="entry name" value="Acyl-CoA N-acyltransferases (Nat)"/>
    <property type="match status" value="1"/>
</dbReference>
<evidence type="ECO:0000313" key="4">
    <source>
        <dbReference type="Proteomes" id="UP001600165"/>
    </source>
</evidence>